<keyword evidence="2" id="KW-0472">Membrane</keyword>
<sequence length="753" mass="83276">MDLKGFLPGKEKEKKKELYWALIIESDWVQAGIWTINENKAQIISFSQPTSWALEGELIQAVDTVLSTAIQNFPENETEPSKTVFGVVASWVSEGQIKKEYLDKLKQICSKLSLEPVGFVVLPEAISNLVKVEEGAPLSSVVLGLSKEKIEISIFSLGNLRGTSYVARSVSVVEDVAEGLSRFSGSGSLPSRFILYNGREGELDEVRQILIKGNWDDFEKIKFLHTPKIEIIEPERKIIAVALAGASEIAGVSEIDKKSIKEETFDEKSIPSRPLNLKPASEKISAEDLGFVMEKDVRGETGEKTKDEKLDDSQKLLKEETGKSSKEEVKKPEEDLKANTLREIGQSRPLAKFRNIFMSFLGIFSNIFLKLKPGFATGRRSLFIGVMFFLIIIFGLFGFWWFYPRATITLYISAQTLNETVEVNIDPNLSQPNYSESALPGELVETSLDGEKTKSTTGTKTVGEKAKGTVTFYRVGPELTLNSDTLLTGANNLKFSLDETITLASGSASSPGTTSAQVTAYDIGAQYNLASQTSFTVANYSTSDIEAKNSDSFSGGSSREISAVSEEDQETLEKELRDELLEKAKEELKKDISDDLIFIDESVSSKSTSLDFSDKVGDEASTLKLNLSLDVSGIAVEKKSAIEVARESLKDKVPEGYVLRDEQIDINFEFIESKDEVYKLETEVSANLLPEINVEEISEKVKGKYPEIARKYLTQEVAGFTHADVILKPKLPGRLGTLPHISKNIEIEITAER</sequence>
<evidence type="ECO:0000256" key="1">
    <source>
        <dbReference type="SAM" id="MobiDB-lite"/>
    </source>
</evidence>
<reference evidence="3 4" key="1">
    <citation type="journal article" date="2016" name="Nat. Commun.">
        <title>Thousands of microbial genomes shed light on interconnected biogeochemical processes in an aquifer system.</title>
        <authorList>
            <person name="Anantharaman K."/>
            <person name="Brown C.T."/>
            <person name="Hug L.A."/>
            <person name="Sharon I."/>
            <person name="Castelle C.J."/>
            <person name="Probst A.J."/>
            <person name="Thomas B.C."/>
            <person name="Singh A."/>
            <person name="Wilkins M.J."/>
            <person name="Karaoz U."/>
            <person name="Brodie E.L."/>
            <person name="Williams K.H."/>
            <person name="Hubbard S.S."/>
            <person name="Banfield J.F."/>
        </authorList>
    </citation>
    <scope>NUCLEOTIDE SEQUENCE [LARGE SCALE GENOMIC DNA]</scope>
</reference>
<accession>A0A1F7X9D8</accession>
<evidence type="ECO:0000313" key="3">
    <source>
        <dbReference type="EMBL" id="OGM11624.1"/>
    </source>
</evidence>
<feature type="transmembrane region" description="Helical" evidence="2">
    <location>
        <begin position="353"/>
        <end position="369"/>
    </location>
</feature>
<dbReference type="EMBL" id="MGFS01000015">
    <property type="protein sequence ID" value="OGM11624.1"/>
    <property type="molecule type" value="Genomic_DNA"/>
</dbReference>
<name>A0A1F7X9D8_9BACT</name>
<evidence type="ECO:0000313" key="4">
    <source>
        <dbReference type="Proteomes" id="UP000177053"/>
    </source>
</evidence>
<feature type="region of interest" description="Disordered" evidence="1">
    <location>
        <begin position="300"/>
        <end position="334"/>
    </location>
</feature>
<dbReference type="Proteomes" id="UP000177053">
    <property type="component" value="Unassembled WGS sequence"/>
</dbReference>
<dbReference type="AlphaFoldDB" id="A0A1F7X9D8"/>
<evidence type="ECO:0000256" key="2">
    <source>
        <dbReference type="SAM" id="Phobius"/>
    </source>
</evidence>
<keyword evidence="2" id="KW-1133">Transmembrane helix</keyword>
<feature type="transmembrane region" description="Helical" evidence="2">
    <location>
        <begin position="381"/>
        <end position="403"/>
    </location>
</feature>
<comment type="caution">
    <text evidence="3">The sequence shown here is derived from an EMBL/GenBank/DDBJ whole genome shotgun (WGS) entry which is preliminary data.</text>
</comment>
<organism evidence="3 4">
    <name type="scientific">Candidatus Woesebacteria bacterium RBG_16_34_12</name>
    <dbReference type="NCBI Taxonomy" id="1802480"/>
    <lineage>
        <taxon>Bacteria</taxon>
        <taxon>Candidatus Woeseibacteriota</taxon>
    </lineage>
</organism>
<keyword evidence="2" id="KW-0812">Transmembrane</keyword>
<proteinExistence type="predicted"/>
<protein>
    <submittedName>
        <fullName evidence="3">Uncharacterized protein</fullName>
    </submittedName>
</protein>
<feature type="region of interest" description="Disordered" evidence="1">
    <location>
        <begin position="548"/>
        <end position="569"/>
    </location>
</feature>
<gene>
    <name evidence="3" type="ORF">A2Z22_02395</name>
</gene>
<feature type="compositionally biased region" description="Polar residues" evidence="1">
    <location>
        <begin position="548"/>
        <end position="560"/>
    </location>
</feature>